<dbReference type="PRINTS" id="PR00081">
    <property type="entry name" value="GDHRDH"/>
</dbReference>
<dbReference type="Pfam" id="PF13561">
    <property type="entry name" value="adh_short_C2"/>
    <property type="match status" value="1"/>
</dbReference>
<name>A0ABS7CMN6_9BACL</name>
<keyword evidence="2" id="KW-0560">Oxidoreductase</keyword>
<evidence type="ECO:0000256" key="1">
    <source>
        <dbReference type="ARBA" id="ARBA00006484"/>
    </source>
</evidence>
<comment type="caution">
    <text evidence="3">The sequence shown here is derived from an EMBL/GenBank/DDBJ whole genome shotgun (WGS) entry which is preliminary data.</text>
</comment>
<feature type="non-terminal residue" evidence="3">
    <location>
        <position position="1"/>
    </location>
</feature>
<sequence length="81" mass="8629">LAKDLIEYGITVNAISPGVIATPFHDRFTPPEIRSKTLATIPMGREGTPRESVGAALFLASDVANYITGEIIEVNGGQLMD</sequence>
<evidence type="ECO:0000313" key="3">
    <source>
        <dbReference type="EMBL" id="MBW7462168.1"/>
    </source>
</evidence>
<organism evidence="3 4">
    <name type="scientific">Paenibacillus sepulcri</name>
    <dbReference type="NCBI Taxonomy" id="359917"/>
    <lineage>
        <taxon>Bacteria</taxon>
        <taxon>Bacillati</taxon>
        <taxon>Bacillota</taxon>
        <taxon>Bacilli</taxon>
        <taxon>Bacillales</taxon>
        <taxon>Paenibacillaceae</taxon>
        <taxon>Paenibacillus</taxon>
    </lineage>
</organism>
<dbReference type="InterPro" id="IPR036291">
    <property type="entry name" value="NAD(P)-bd_dom_sf"/>
</dbReference>
<dbReference type="InterPro" id="IPR002347">
    <property type="entry name" value="SDR_fam"/>
</dbReference>
<dbReference type="Proteomes" id="UP001519887">
    <property type="component" value="Unassembled WGS sequence"/>
</dbReference>
<reference evidence="3 4" key="1">
    <citation type="submission" date="2021-07" db="EMBL/GenBank/DDBJ databases">
        <title>Paenibacillus radiodurans sp. nov., isolated from the southeastern edge of Tengger Desert.</title>
        <authorList>
            <person name="Zhang G."/>
        </authorList>
    </citation>
    <scope>NUCLEOTIDE SEQUENCE [LARGE SCALE GENOMIC DNA]</scope>
    <source>
        <strain evidence="3 4">CCM 7311</strain>
    </source>
</reference>
<accession>A0ABS7CMN6</accession>
<dbReference type="SUPFAM" id="SSF51735">
    <property type="entry name" value="NAD(P)-binding Rossmann-fold domains"/>
    <property type="match status" value="1"/>
</dbReference>
<gene>
    <name evidence="3" type="ORF">K0U00_49775</name>
</gene>
<proteinExistence type="inferred from homology"/>
<evidence type="ECO:0000256" key="2">
    <source>
        <dbReference type="ARBA" id="ARBA00023002"/>
    </source>
</evidence>
<evidence type="ECO:0000313" key="4">
    <source>
        <dbReference type="Proteomes" id="UP001519887"/>
    </source>
</evidence>
<dbReference type="Gene3D" id="3.40.50.720">
    <property type="entry name" value="NAD(P)-binding Rossmann-like Domain"/>
    <property type="match status" value="1"/>
</dbReference>
<dbReference type="EMBL" id="JAHZIK010003649">
    <property type="protein sequence ID" value="MBW7462168.1"/>
    <property type="molecule type" value="Genomic_DNA"/>
</dbReference>
<dbReference type="PANTHER" id="PTHR43639:SF1">
    <property type="entry name" value="SHORT-CHAIN DEHYDROGENASE_REDUCTASE FAMILY PROTEIN"/>
    <property type="match status" value="1"/>
</dbReference>
<protein>
    <submittedName>
        <fullName evidence="3">SDR family oxidoreductase</fullName>
    </submittedName>
</protein>
<comment type="similarity">
    <text evidence="1">Belongs to the short-chain dehydrogenases/reductases (SDR) family.</text>
</comment>
<dbReference type="PANTHER" id="PTHR43639">
    <property type="entry name" value="OXIDOREDUCTASE, SHORT-CHAIN DEHYDROGENASE/REDUCTASE FAMILY (AFU_ORTHOLOGUE AFUA_5G02870)"/>
    <property type="match status" value="1"/>
</dbReference>
<keyword evidence="4" id="KW-1185">Reference proteome</keyword>